<feature type="compositionally biased region" description="Low complexity" evidence="1">
    <location>
        <begin position="144"/>
        <end position="166"/>
    </location>
</feature>
<organism evidence="2 3">
    <name type="scientific">Auricularia subglabra (strain TFB-10046 / SS5)</name>
    <name type="common">White-rot fungus</name>
    <name type="synonym">Auricularia delicata (strain TFB10046)</name>
    <dbReference type="NCBI Taxonomy" id="717982"/>
    <lineage>
        <taxon>Eukaryota</taxon>
        <taxon>Fungi</taxon>
        <taxon>Dikarya</taxon>
        <taxon>Basidiomycota</taxon>
        <taxon>Agaricomycotina</taxon>
        <taxon>Agaricomycetes</taxon>
        <taxon>Auriculariales</taxon>
        <taxon>Auriculariaceae</taxon>
        <taxon>Auricularia</taxon>
    </lineage>
</organism>
<feature type="region of interest" description="Disordered" evidence="1">
    <location>
        <begin position="78"/>
        <end position="211"/>
    </location>
</feature>
<gene>
    <name evidence="2" type="ORF">AURDEDRAFT_178057</name>
</gene>
<evidence type="ECO:0000313" key="3">
    <source>
        <dbReference type="Proteomes" id="UP000006514"/>
    </source>
</evidence>
<dbReference type="KEGG" id="adl:AURDEDRAFT_178057"/>
<protein>
    <submittedName>
        <fullName evidence="2">Uncharacterized protein</fullName>
    </submittedName>
</protein>
<keyword evidence="3" id="KW-1185">Reference proteome</keyword>
<accession>J0L8Z7</accession>
<evidence type="ECO:0000313" key="2">
    <source>
        <dbReference type="EMBL" id="EJD32846.1"/>
    </source>
</evidence>
<dbReference type="EMBL" id="JH688606">
    <property type="protein sequence ID" value="EJD32846.1"/>
    <property type="molecule type" value="Genomic_DNA"/>
</dbReference>
<proteinExistence type="predicted"/>
<dbReference type="Proteomes" id="UP000006514">
    <property type="component" value="Unassembled WGS sequence"/>
</dbReference>
<feature type="compositionally biased region" description="Low complexity" evidence="1">
    <location>
        <begin position="173"/>
        <end position="197"/>
    </location>
</feature>
<evidence type="ECO:0000256" key="1">
    <source>
        <dbReference type="SAM" id="MobiDB-lite"/>
    </source>
</evidence>
<feature type="compositionally biased region" description="Low complexity" evidence="1">
    <location>
        <begin position="124"/>
        <end position="137"/>
    </location>
</feature>
<dbReference type="AlphaFoldDB" id="J0L8Z7"/>
<name>J0L8Z7_AURST</name>
<sequence>MEHFRGVYALEVFHAWEGRGWMPYASGGNDVVRIIHNNIRFRICHATHEQAVPAGAAPELLPSTQGTAAATVFDLTISDSDDEDETDGISAATSPVPAREAVKAPIAGRAKADGPKPLQLAPRKTATASKAAQGSAAVGSTPNKASTSAAGVKASGGSASKRAAASVGTKPRPTGTAKSAGGSASPSKGKRGAAAAPEGSQMPAKKRACAE</sequence>
<dbReference type="InParanoid" id="J0L8Z7"/>
<reference evidence="3" key="1">
    <citation type="journal article" date="2012" name="Science">
        <title>The Paleozoic origin of enzymatic lignin decomposition reconstructed from 31 fungal genomes.</title>
        <authorList>
            <person name="Floudas D."/>
            <person name="Binder M."/>
            <person name="Riley R."/>
            <person name="Barry K."/>
            <person name="Blanchette R.A."/>
            <person name="Henrissat B."/>
            <person name="Martinez A.T."/>
            <person name="Otillar R."/>
            <person name="Spatafora J.W."/>
            <person name="Yadav J.S."/>
            <person name="Aerts A."/>
            <person name="Benoit I."/>
            <person name="Boyd A."/>
            <person name="Carlson A."/>
            <person name="Copeland A."/>
            <person name="Coutinho P.M."/>
            <person name="de Vries R.P."/>
            <person name="Ferreira P."/>
            <person name="Findley K."/>
            <person name="Foster B."/>
            <person name="Gaskell J."/>
            <person name="Glotzer D."/>
            <person name="Gorecki P."/>
            <person name="Heitman J."/>
            <person name="Hesse C."/>
            <person name="Hori C."/>
            <person name="Igarashi K."/>
            <person name="Jurgens J.A."/>
            <person name="Kallen N."/>
            <person name="Kersten P."/>
            <person name="Kohler A."/>
            <person name="Kuees U."/>
            <person name="Kumar T.K.A."/>
            <person name="Kuo A."/>
            <person name="LaButti K."/>
            <person name="Larrondo L.F."/>
            <person name="Lindquist E."/>
            <person name="Ling A."/>
            <person name="Lombard V."/>
            <person name="Lucas S."/>
            <person name="Lundell T."/>
            <person name="Martin R."/>
            <person name="McLaughlin D.J."/>
            <person name="Morgenstern I."/>
            <person name="Morin E."/>
            <person name="Murat C."/>
            <person name="Nagy L.G."/>
            <person name="Nolan M."/>
            <person name="Ohm R.A."/>
            <person name="Patyshakuliyeva A."/>
            <person name="Rokas A."/>
            <person name="Ruiz-Duenas F.J."/>
            <person name="Sabat G."/>
            <person name="Salamov A."/>
            <person name="Samejima M."/>
            <person name="Schmutz J."/>
            <person name="Slot J.C."/>
            <person name="St John F."/>
            <person name="Stenlid J."/>
            <person name="Sun H."/>
            <person name="Sun S."/>
            <person name="Syed K."/>
            <person name="Tsang A."/>
            <person name="Wiebenga A."/>
            <person name="Young D."/>
            <person name="Pisabarro A."/>
            <person name="Eastwood D.C."/>
            <person name="Martin F."/>
            <person name="Cullen D."/>
            <person name="Grigoriev I.V."/>
            <person name="Hibbett D.S."/>
        </authorList>
    </citation>
    <scope>NUCLEOTIDE SEQUENCE [LARGE SCALE GENOMIC DNA]</scope>
    <source>
        <strain evidence="3">TFB10046</strain>
    </source>
</reference>